<dbReference type="RefSeq" id="WP_163076948.1">
    <property type="nucleotide sequence ID" value="NZ_CP048630.1"/>
</dbReference>
<keyword evidence="3" id="KW-1185">Reference proteome</keyword>
<name>A0A6P1YR02_9HYPH</name>
<accession>A0A6P1YR02</accession>
<proteinExistence type="predicted"/>
<evidence type="ECO:0000256" key="1">
    <source>
        <dbReference type="SAM" id="MobiDB-lite"/>
    </source>
</evidence>
<evidence type="ECO:0000313" key="2">
    <source>
        <dbReference type="EMBL" id="QIB35809.1"/>
    </source>
</evidence>
<feature type="region of interest" description="Disordered" evidence="1">
    <location>
        <begin position="1"/>
        <end position="53"/>
    </location>
</feature>
<dbReference type="EMBL" id="CP048630">
    <property type="protein sequence ID" value="QIB35809.1"/>
    <property type="molecule type" value="Genomic_DNA"/>
</dbReference>
<gene>
    <name evidence="2" type="ORF">G3A50_20405</name>
</gene>
<feature type="compositionally biased region" description="Basic and acidic residues" evidence="1">
    <location>
        <begin position="1"/>
        <end position="11"/>
    </location>
</feature>
<sequence>MIDNPARKSDRAMPPQAANRSAAHPPGHPLFRARPQPSPGGVKMGIDALGGPSPLDNSENIPSPCAASLDPRVQAVREKFRDDLATLDARRAARDAKLAPPPVDERAVAIMRENARLLDFLLEVAISPAHPSDQLALALWQVLDLVTNDLPVEAFVRMTLRDHIARQEAALLADVEPEGRG</sequence>
<dbReference type="Proteomes" id="UP000464751">
    <property type="component" value="Chromosome"/>
</dbReference>
<evidence type="ECO:0000313" key="3">
    <source>
        <dbReference type="Proteomes" id="UP000464751"/>
    </source>
</evidence>
<reference evidence="2 3" key="1">
    <citation type="submission" date="2020-02" db="EMBL/GenBank/DDBJ databases">
        <authorList>
            <person name="Li G."/>
        </authorList>
    </citation>
    <scope>NUCLEOTIDE SEQUENCE [LARGE SCALE GENOMIC DNA]</scope>
    <source>
        <strain evidence="2 3">DSM 102029</strain>
    </source>
</reference>
<dbReference type="KEGG" id="apra:G3A50_20405"/>
<dbReference type="AlphaFoldDB" id="A0A6P1YR02"/>
<organism evidence="2 3">
    <name type="scientific">Ancylobacter pratisalsi</name>
    <dbReference type="NCBI Taxonomy" id="1745854"/>
    <lineage>
        <taxon>Bacteria</taxon>
        <taxon>Pseudomonadati</taxon>
        <taxon>Pseudomonadota</taxon>
        <taxon>Alphaproteobacteria</taxon>
        <taxon>Hyphomicrobiales</taxon>
        <taxon>Xanthobacteraceae</taxon>
        <taxon>Ancylobacter</taxon>
    </lineage>
</organism>
<protein>
    <submittedName>
        <fullName evidence="2">Uncharacterized protein</fullName>
    </submittedName>
</protein>